<evidence type="ECO:0000256" key="9">
    <source>
        <dbReference type="ARBA" id="ARBA00022617"/>
    </source>
</evidence>
<dbReference type="InterPro" id="IPR005066">
    <property type="entry name" value="MoCF_OxRdtse_dimer"/>
</dbReference>
<comment type="caution">
    <text evidence="16">The sequence shown here is derived from an EMBL/GenBank/DDBJ whole genome shotgun (WGS) entry which is preliminary data.</text>
</comment>
<dbReference type="AlphaFoldDB" id="A0A8J2WVA0"/>
<evidence type="ECO:0000256" key="6">
    <source>
        <dbReference type="ARBA" id="ARBA00011738"/>
    </source>
</evidence>
<evidence type="ECO:0000256" key="4">
    <source>
        <dbReference type="ARBA" id="ARBA00004678"/>
    </source>
</evidence>
<dbReference type="PRINTS" id="PR00363">
    <property type="entry name" value="CYTOCHROMEB5"/>
</dbReference>
<evidence type="ECO:0000256" key="3">
    <source>
        <dbReference type="ARBA" id="ARBA00004569"/>
    </source>
</evidence>
<evidence type="ECO:0000256" key="14">
    <source>
        <dbReference type="SAM" id="Phobius"/>
    </source>
</evidence>
<keyword evidence="9" id="KW-0349">Heme</keyword>
<evidence type="ECO:0000256" key="2">
    <source>
        <dbReference type="ARBA" id="ARBA00001970"/>
    </source>
</evidence>
<dbReference type="CDD" id="cd02111">
    <property type="entry name" value="eukary_SO_Moco"/>
    <property type="match status" value="1"/>
</dbReference>
<dbReference type="InterPro" id="IPR000572">
    <property type="entry name" value="OxRdtase_Mopterin-bd_dom"/>
</dbReference>
<keyword evidence="11" id="KW-0560">Oxidoreductase</keyword>
<dbReference type="UniPathway" id="UPA00096"/>
<dbReference type="InterPro" id="IPR001199">
    <property type="entry name" value="Cyt_B5-like_heme/steroid-bd"/>
</dbReference>
<dbReference type="PANTHER" id="PTHR19372">
    <property type="entry name" value="SULFITE REDUCTASE"/>
    <property type="match status" value="1"/>
</dbReference>
<dbReference type="PRINTS" id="PR00407">
    <property type="entry name" value="EUMOPTERIN"/>
</dbReference>
<dbReference type="Pfam" id="PF00173">
    <property type="entry name" value="Cyt-b5"/>
    <property type="match status" value="1"/>
</dbReference>
<dbReference type="Proteomes" id="UP000789390">
    <property type="component" value="Unassembled WGS sequence"/>
</dbReference>
<comment type="cofactor">
    <cofactor evidence="1">
        <name>Mo-molybdopterin</name>
        <dbReference type="ChEBI" id="CHEBI:71302"/>
    </cofactor>
</comment>
<accession>A0A8J2WVA0</accession>
<evidence type="ECO:0000256" key="5">
    <source>
        <dbReference type="ARBA" id="ARBA00004971"/>
    </source>
</evidence>
<dbReference type="SUPFAM" id="SSF55856">
    <property type="entry name" value="Cytochrome b5-like heme/steroid binding domain"/>
    <property type="match status" value="1"/>
</dbReference>
<dbReference type="Gene3D" id="3.90.420.10">
    <property type="entry name" value="Oxidoreductase, molybdopterin-binding domain"/>
    <property type="match status" value="1"/>
</dbReference>
<dbReference type="SUPFAM" id="SSF56524">
    <property type="entry name" value="Oxidoreductase molybdopterin-binding domain"/>
    <property type="match status" value="1"/>
</dbReference>
<feature type="transmembrane region" description="Helical" evidence="14">
    <location>
        <begin position="53"/>
        <end position="71"/>
    </location>
</feature>
<keyword evidence="12" id="KW-0408">Iron</keyword>
<keyword evidence="17" id="KW-1185">Reference proteome</keyword>
<comment type="pathway">
    <text evidence="4">Sulfur metabolism.</text>
</comment>
<dbReference type="PROSITE" id="PS50255">
    <property type="entry name" value="CYTOCHROME_B5_2"/>
    <property type="match status" value="1"/>
</dbReference>
<evidence type="ECO:0000313" key="17">
    <source>
        <dbReference type="Proteomes" id="UP000789390"/>
    </source>
</evidence>
<gene>
    <name evidence="16" type="ORF">DGAL_LOCUS16775</name>
</gene>
<dbReference type="InterPro" id="IPR018506">
    <property type="entry name" value="Cyt_B5_heme-BS"/>
</dbReference>
<dbReference type="PROSITE" id="PS00559">
    <property type="entry name" value="MOLYBDOPTERIN_EUK"/>
    <property type="match status" value="1"/>
</dbReference>
<dbReference type="EC" id="1.8.3.1" evidence="7"/>
<dbReference type="InterPro" id="IPR036374">
    <property type="entry name" value="OxRdtase_Mopterin-bd_sf"/>
</dbReference>
<dbReference type="SMART" id="SM01117">
    <property type="entry name" value="Cyt-b5"/>
    <property type="match status" value="1"/>
</dbReference>
<dbReference type="GO" id="GO:0020037">
    <property type="term" value="F:heme binding"/>
    <property type="evidence" value="ECO:0007669"/>
    <property type="project" value="InterPro"/>
</dbReference>
<dbReference type="PANTHER" id="PTHR19372:SF7">
    <property type="entry name" value="SULFITE OXIDASE, MITOCHONDRIAL"/>
    <property type="match status" value="1"/>
</dbReference>
<dbReference type="Pfam" id="PF03404">
    <property type="entry name" value="Mo-co_dimer"/>
    <property type="match status" value="1"/>
</dbReference>
<name>A0A8J2WVA0_9CRUS</name>
<evidence type="ECO:0000256" key="13">
    <source>
        <dbReference type="ARBA" id="ARBA00023128"/>
    </source>
</evidence>
<comment type="subcellular location">
    <subcellularLocation>
        <location evidence="3">Mitochondrion intermembrane space</location>
    </subcellularLocation>
</comment>
<dbReference type="PROSITE" id="PS00191">
    <property type="entry name" value="CYTOCHROME_B5_1"/>
    <property type="match status" value="1"/>
</dbReference>
<keyword evidence="8" id="KW-0500">Molybdenum</keyword>
<dbReference type="GO" id="GO:0043546">
    <property type="term" value="F:molybdopterin cofactor binding"/>
    <property type="evidence" value="ECO:0007669"/>
    <property type="project" value="InterPro"/>
</dbReference>
<evidence type="ECO:0000256" key="11">
    <source>
        <dbReference type="ARBA" id="ARBA00023002"/>
    </source>
</evidence>
<dbReference type="InterPro" id="IPR008335">
    <property type="entry name" value="Mopterin_OxRdtase_euk"/>
</dbReference>
<dbReference type="InterPro" id="IPR036400">
    <property type="entry name" value="Cyt_B5-like_heme/steroid_sf"/>
</dbReference>
<evidence type="ECO:0000313" key="16">
    <source>
        <dbReference type="EMBL" id="CAH0112976.1"/>
    </source>
</evidence>
<dbReference type="SUPFAM" id="SSF81296">
    <property type="entry name" value="E set domains"/>
    <property type="match status" value="1"/>
</dbReference>
<dbReference type="Gene3D" id="2.60.40.650">
    <property type="match status" value="1"/>
</dbReference>
<evidence type="ECO:0000256" key="1">
    <source>
        <dbReference type="ARBA" id="ARBA00001924"/>
    </source>
</evidence>
<dbReference type="GO" id="GO:0005758">
    <property type="term" value="C:mitochondrial intermembrane space"/>
    <property type="evidence" value="ECO:0007669"/>
    <property type="project" value="UniProtKB-SubCell"/>
</dbReference>
<dbReference type="GO" id="GO:0008482">
    <property type="term" value="F:sulfite oxidase activity"/>
    <property type="evidence" value="ECO:0007669"/>
    <property type="project" value="UniProtKB-EC"/>
</dbReference>
<dbReference type="Gene3D" id="3.10.120.10">
    <property type="entry name" value="Cytochrome b5-like heme/steroid binding domain"/>
    <property type="match status" value="1"/>
</dbReference>
<dbReference type="OrthoDB" id="10051395at2759"/>
<sequence>MLIHQIGIGRTVFSRCQARTSHIKTSWLRTLSTGAESSRHDFNEKARYGSTRLVTLAGLGAATAAGLYYYVKNYFPKILALENKVEEEAAPEREPGSYVDGLPVYSSNDVANHRDETTGVWISYKSGVYDITSFIKSHPGGNKILLGAGGSVEPFWTLYAIHKQPQILALMEEYRIGNLTKGEEHLAMMNMDDPYANEPQRHPVLTIRTKKPFNAETPASLLVENFITPTEIFYIRHHFPVPDVDLSSDDYSIEIVGIDEKQSLNLNLDQLKTVYTPHSVTASLQCSGNRRSEMNRVKPVKGLEWAQGAMGNAVWKGVRLRDVLLDLGVKDSDENDNWHVRFDGLDMDPTSAPYAVSIPLSKAMDPRGDVILAYEMNGETLTRDHGFPLRVVVPGTTGARWVKWLTRIEVSKNESESHWQQNDYKSFNPSADWAKVDWSTAPAIQEMPVTSVICDPQDGETTTLQDGKLQLRGLRYAWSGGGRGIVRVDISLDLGKTWHVAELIDPVGLNRQWAWTRWRADLPVAVKETEVWVRAVDSAYNTQPEGMEHIWNMRGVMAVGYHKIKVSVNAD</sequence>
<dbReference type="GO" id="GO:0030151">
    <property type="term" value="F:molybdenum ion binding"/>
    <property type="evidence" value="ECO:0007669"/>
    <property type="project" value="InterPro"/>
</dbReference>
<comment type="subunit">
    <text evidence="6">Homodimer.</text>
</comment>
<keyword evidence="14" id="KW-0812">Transmembrane</keyword>
<protein>
    <recommendedName>
        <fullName evidence="7">sulfite oxidase</fullName>
        <ecNumber evidence="7">1.8.3.1</ecNumber>
    </recommendedName>
</protein>
<evidence type="ECO:0000259" key="15">
    <source>
        <dbReference type="PROSITE" id="PS50255"/>
    </source>
</evidence>
<evidence type="ECO:0000256" key="12">
    <source>
        <dbReference type="ARBA" id="ARBA00023004"/>
    </source>
</evidence>
<feature type="domain" description="Cytochrome b5 heme-binding" evidence="15">
    <location>
        <begin position="102"/>
        <end position="180"/>
    </location>
</feature>
<reference evidence="16" key="1">
    <citation type="submission" date="2021-11" db="EMBL/GenBank/DDBJ databases">
        <authorList>
            <person name="Schell T."/>
        </authorList>
    </citation>
    <scope>NUCLEOTIDE SEQUENCE</scope>
    <source>
        <strain evidence="16">M5</strain>
    </source>
</reference>
<dbReference type="Pfam" id="PF00174">
    <property type="entry name" value="Oxidored_molyb"/>
    <property type="match status" value="1"/>
</dbReference>
<dbReference type="InterPro" id="IPR022407">
    <property type="entry name" value="OxRdtase_Mopterin_BS"/>
</dbReference>
<dbReference type="FunFam" id="3.90.420.10:FF:000002">
    <property type="entry name" value="sulfite oxidase, mitochondrial"/>
    <property type="match status" value="1"/>
</dbReference>
<evidence type="ECO:0000256" key="10">
    <source>
        <dbReference type="ARBA" id="ARBA00022723"/>
    </source>
</evidence>
<comment type="cofactor">
    <cofactor evidence="2">
        <name>heme b</name>
        <dbReference type="ChEBI" id="CHEBI:60344"/>
    </cofactor>
</comment>
<keyword evidence="14" id="KW-0472">Membrane</keyword>
<organism evidence="16 17">
    <name type="scientific">Daphnia galeata</name>
    <dbReference type="NCBI Taxonomy" id="27404"/>
    <lineage>
        <taxon>Eukaryota</taxon>
        <taxon>Metazoa</taxon>
        <taxon>Ecdysozoa</taxon>
        <taxon>Arthropoda</taxon>
        <taxon>Crustacea</taxon>
        <taxon>Branchiopoda</taxon>
        <taxon>Diplostraca</taxon>
        <taxon>Cladocera</taxon>
        <taxon>Anomopoda</taxon>
        <taxon>Daphniidae</taxon>
        <taxon>Daphnia</taxon>
    </lineage>
</organism>
<proteinExistence type="predicted"/>
<dbReference type="InterPro" id="IPR014756">
    <property type="entry name" value="Ig_E-set"/>
</dbReference>
<comment type="pathway">
    <text evidence="5">Energy metabolism; sulfur metabolism.</text>
</comment>
<keyword evidence="14" id="KW-1133">Transmembrane helix</keyword>
<dbReference type="EMBL" id="CAKKLH010000335">
    <property type="protein sequence ID" value="CAH0112976.1"/>
    <property type="molecule type" value="Genomic_DNA"/>
</dbReference>
<dbReference type="GO" id="GO:0006790">
    <property type="term" value="P:sulfur compound metabolic process"/>
    <property type="evidence" value="ECO:0007669"/>
    <property type="project" value="UniProtKB-UniPathway"/>
</dbReference>
<keyword evidence="10" id="KW-0479">Metal-binding</keyword>
<evidence type="ECO:0000256" key="7">
    <source>
        <dbReference type="ARBA" id="ARBA00012505"/>
    </source>
</evidence>
<evidence type="ECO:0000256" key="8">
    <source>
        <dbReference type="ARBA" id="ARBA00022505"/>
    </source>
</evidence>
<dbReference type="FunFam" id="3.10.120.10:FF:000007">
    <property type="entry name" value="Sulfite oxidase, mitochondrial"/>
    <property type="match status" value="1"/>
</dbReference>
<keyword evidence="13" id="KW-0496">Mitochondrion</keyword>